<dbReference type="EMBL" id="JADDOJ010000021">
    <property type="protein sequence ID" value="MBE7940393.1"/>
    <property type="molecule type" value="Genomic_DNA"/>
</dbReference>
<evidence type="ECO:0000256" key="1">
    <source>
        <dbReference type="ARBA" id="ARBA00023015"/>
    </source>
</evidence>
<sequence length="278" mass="30404">MTTNPAHTRHGKPADDTGAAAVARHCTRLVVHSVVAERPTLLVLRRGRKQITRGAHTIQLEAGQAAMVPTALAFDLVSTPVDGEFIATLLSPAPHLIAAIAAEYADVPALCDAWAIRDLEPDLLASFERAVTAHAEADLLPPKVAENRVRDVLIWLAHKGLRFGPDRRADLAQRVRTLVAQDLERPWKAQEVAARVAMSEATLRRRLAEQGLSFQQLLIDVRMTRALALLQVTDLPIGQIAFSVGYDSASRFAARFRQRFLVQIRSGCFWAHALGASA</sequence>
<evidence type="ECO:0000256" key="2">
    <source>
        <dbReference type="ARBA" id="ARBA00023125"/>
    </source>
</evidence>
<name>A0ABR9SDF9_9BURK</name>
<accession>A0ABR9SDF9</accession>
<reference evidence="5 6" key="1">
    <citation type="submission" date="2020-10" db="EMBL/GenBank/DDBJ databases">
        <title>Draft genome of Ramlibacter aquaticus LMG 30558.</title>
        <authorList>
            <person name="Props R."/>
        </authorList>
    </citation>
    <scope>NUCLEOTIDE SEQUENCE [LARGE SCALE GENOMIC DNA]</scope>
    <source>
        <strain evidence="5 6">LMG 30558</strain>
    </source>
</reference>
<dbReference type="SMART" id="SM00342">
    <property type="entry name" value="HTH_ARAC"/>
    <property type="match status" value="1"/>
</dbReference>
<proteinExistence type="predicted"/>
<dbReference type="InterPro" id="IPR018060">
    <property type="entry name" value="HTH_AraC"/>
</dbReference>
<comment type="caution">
    <text evidence="5">The sequence shown here is derived from an EMBL/GenBank/DDBJ whole genome shotgun (WGS) entry which is preliminary data.</text>
</comment>
<keyword evidence="2" id="KW-0238">DNA-binding</keyword>
<protein>
    <submittedName>
        <fullName evidence="5">Helix-turn-helix transcriptional regulator</fullName>
    </submittedName>
</protein>
<dbReference type="InterPro" id="IPR009057">
    <property type="entry name" value="Homeodomain-like_sf"/>
</dbReference>
<evidence type="ECO:0000256" key="3">
    <source>
        <dbReference type="ARBA" id="ARBA00023163"/>
    </source>
</evidence>
<dbReference type="Gene3D" id="1.10.10.60">
    <property type="entry name" value="Homeodomain-like"/>
    <property type="match status" value="1"/>
</dbReference>
<dbReference type="RefSeq" id="WP_193779938.1">
    <property type="nucleotide sequence ID" value="NZ_JADDOJ010000021.1"/>
</dbReference>
<organism evidence="5 6">
    <name type="scientific">Ramlibacter aquaticus</name>
    <dbReference type="NCBI Taxonomy" id="2780094"/>
    <lineage>
        <taxon>Bacteria</taxon>
        <taxon>Pseudomonadati</taxon>
        <taxon>Pseudomonadota</taxon>
        <taxon>Betaproteobacteria</taxon>
        <taxon>Burkholderiales</taxon>
        <taxon>Comamonadaceae</taxon>
        <taxon>Ramlibacter</taxon>
    </lineage>
</organism>
<dbReference type="PANTHER" id="PTHR47894">
    <property type="entry name" value="HTH-TYPE TRANSCRIPTIONAL REGULATOR GADX"/>
    <property type="match status" value="1"/>
</dbReference>
<evidence type="ECO:0000259" key="4">
    <source>
        <dbReference type="PROSITE" id="PS01124"/>
    </source>
</evidence>
<evidence type="ECO:0000313" key="5">
    <source>
        <dbReference type="EMBL" id="MBE7940393.1"/>
    </source>
</evidence>
<keyword evidence="1" id="KW-0805">Transcription regulation</keyword>
<dbReference type="PANTHER" id="PTHR47894:SF4">
    <property type="entry name" value="HTH-TYPE TRANSCRIPTIONAL REGULATOR GADX"/>
    <property type="match status" value="1"/>
</dbReference>
<dbReference type="Proteomes" id="UP000715965">
    <property type="component" value="Unassembled WGS sequence"/>
</dbReference>
<dbReference type="Pfam" id="PF12833">
    <property type="entry name" value="HTH_18"/>
    <property type="match status" value="1"/>
</dbReference>
<keyword evidence="3" id="KW-0804">Transcription</keyword>
<feature type="domain" description="HTH araC/xylS-type" evidence="4">
    <location>
        <begin position="173"/>
        <end position="260"/>
    </location>
</feature>
<gene>
    <name evidence="5" type="ORF">IM725_07395</name>
</gene>
<dbReference type="PROSITE" id="PS01124">
    <property type="entry name" value="HTH_ARAC_FAMILY_2"/>
    <property type="match status" value="1"/>
</dbReference>
<evidence type="ECO:0000313" key="6">
    <source>
        <dbReference type="Proteomes" id="UP000715965"/>
    </source>
</evidence>
<keyword evidence="6" id="KW-1185">Reference proteome</keyword>
<dbReference type="SUPFAM" id="SSF46689">
    <property type="entry name" value="Homeodomain-like"/>
    <property type="match status" value="1"/>
</dbReference>